<feature type="compositionally biased region" description="Low complexity" evidence="2">
    <location>
        <begin position="457"/>
        <end position="471"/>
    </location>
</feature>
<keyword evidence="3" id="KW-1133">Transmembrane helix</keyword>
<proteinExistence type="predicted"/>
<dbReference type="EMBL" id="LPUF01000004">
    <property type="protein sequence ID" value="OQK15310.1"/>
    <property type="molecule type" value="Genomic_DNA"/>
</dbReference>
<accession>A0A1V8M164</accession>
<keyword evidence="6" id="KW-1185">Reference proteome</keyword>
<dbReference type="PROSITE" id="PS50005">
    <property type="entry name" value="TPR"/>
    <property type="match status" value="1"/>
</dbReference>
<dbReference type="InterPro" id="IPR002035">
    <property type="entry name" value="VWF_A"/>
</dbReference>
<evidence type="ECO:0000259" key="4">
    <source>
        <dbReference type="PROSITE" id="PS50234"/>
    </source>
</evidence>
<dbReference type="STRING" id="1420851.AU255_17715"/>
<name>A0A1V8M164_9GAMM</name>
<comment type="caution">
    <text evidence="5">The sequence shown here is derived from an EMBL/GenBank/DDBJ whole genome shotgun (WGS) entry which is preliminary data.</text>
</comment>
<dbReference type="PANTHER" id="PTHR22550">
    <property type="entry name" value="SPORE GERMINATION PROTEIN"/>
    <property type="match status" value="1"/>
</dbReference>
<feature type="compositionally biased region" description="Low complexity" evidence="2">
    <location>
        <begin position="482"/>
        <end position="507"/>
    </location>
</feature>
<dbReference type="Pfam" id="PF13519">
    <property type="entry name" value="VWA_2"/>
    <property type="match status" value="1"/>
</dbReference>
<keyword evidence="1" id="KW-0802">TPR repeat</keyword>
<dbReference type="SMART" id="SM00028">
    <property type="entry name" value="TPR"/>
    <property type="match status" value="1"/>
</dbReference>
<feature type="compositionally biased region" description="Basic and acidic residues" evidence="2">
    <location>
        <begin position="514"/>
        <end position="529"/>
    </location>
</feature>
<dbReference type="SUPFAM" id="SSF48452">
    <property type="entry name" value="TPR-like"/>
    <property type="match status" value="1"/>
</dbReference>
<feature type="compositionally biased region" description="Low complexity" evidence="2">
    <location>
        <begin position="606"/>
        <end position="621"/>
    </location>
</feature>
<keyword evidence="3" id="KW-0472">Membrane</keyword>
<protein>
    <recommendedName>
        <fullName evidence="4">VWFA domain-containing protein</fullName>
    </recommendedName>
</protein>
<dbReference type="PROSITE" id="PS50234">
    <property type="entry name" value="VWFA"/>
    <property type="match status" value="1"/>
</dbReference>
<feature type="compositionally biased region" description="Basic and acidic residues" evidence="2">
    <location>
        <begin position="539"/>
        <end position="567"/>
    </location>
</feature>
<feature type="compositionally biased region" description="Polar residues" evidence="2">
    <location>
        <begin position="572"/>
        <end position="586"/>
    </location>
</feature>
<organism evidence="5 6">
    <name type="scientific">Methyloprofundus sedimenti</name>
    <dbReference type="NCBI Taxonomy" id="1420851"/>
    <lineage>
        <taxon>Bacteria</taxon>
        <taxon>Pseudomonadati</taxon>
        <taxon>Pseudomonadota</taxon>
        <taxon>Gammaproteobacteria</taxon>
        <taxon>Methylococcales</taxon>
        <taxon>Methylococcaceae</taxon>
        <taxon>Methyloprofundus</taxon>
    </lineage>
</organism>
<feature type="domain" description="VWFA" evidence="4">
    <location>
        <begin position="94"/>
        <end position="289"/>
    </location>
</feature>
<feature type="transmembrane region" description="Helical" evidence="3">
    <location>
        <begin position="62"/>
        <end position="81"/>
    </location>
</feature>
<dbReference type="OrthoDB" id="9807628at2"/>
<dbReference type="PROSITE" id="PS50293">
    <property type="entry name" value="TPR_REGION"/>
    <property type="match status" value="1"/>
</dbReference>
<evidence type="ECO:0000256" key="3">
    <source>
        <dbReference type="SAM" id="Phobius"/>
    </source>
</evidence>
<dbReference type="Proteomes" id="UP000191980">
    <property type="component" value="Unassembled WGS sequence"/>
</dbReference>
<dbReference type="InterPro" id="IPR050768">
    <property type="entry name" value="UPF0353/GerABKA_families"/>
</dbReference>
<evidence type="ECO:0000256" key="2">
    <source>
        <dbReference type="SAM" id="MobiDB-lite"/>
    </source>
</evidence>
<dbReference type="Gene3D" id="1.25.40.10">
    <property type="entry name" value="Tetratricopeptide repeat domain"/>
    <property type="match status" value="1"/>
</dbReference>
<feature type="repeat" description="TPR" evidence="1">
    <location>
        <begin position="404"/>
        <end position="437"/>
    </location>
</feature>
<evidence type="ECO:0000313" key="6">
    <source>
        <dbReference type="Proteomes" id="UP000191980"/>
    </source>
</evidence>
<keyword evidence="3" id="KW-0812">Transmembrane</keyword>
<evidence type="ECO:0000313" key="5">
    <source>
        <dbReference type="EMBL" id="OQK15310.1"/>
    </source>
</evidence>
<dbReference type="InterPro" id="IPR011990">
    <property type="entry name" value="TPR-like_helical_dom_sf"/>
</dbReference>
<evidence type="ECO:0000256" key="1">
    <source>
        <dbReference type="PROSITE-ProRule" id="PRU00339"/>
    </source>
</evidence>
<feature type="region of interest" description="Disordered" evidence="2">
    <location>
        <begin position="451"/>
        <end position="621"/>
    </location>
</feature>
<dbReference type="InterPro" id="IPR036465">
    <property type="entry name" value="vWFA_dom_sf"/>
</dbReference>
<dbReference type="Pfam" id="PF13414">
    <property type="entry name" value="TPR_11"/>
    <property type="match status" value="1"/>
</dbReference>
<dbReference type="SUPFAM" id="SSF53300">
    <property type="entry name" value="vWA-like"/>
    <property type="match status" value="1"/>
</dbReference>
<sequence length="621" mass="69923">MMLNEFHFIRPYWLLALLPLLVFIFLSFKNKLQQGSWQAVCDTDLLPFILQEKPAKQSRMPLFASSLAALLTILALAGPTWERIPTPVFRNAAALVIVLDLSRSMEAGDIKPSRLARARYKISDLLNKRKDGQTALIVYAASAFTVTPLTDDTETINSQLSALTGDIMPAQGSNSLVALQLAIQLFKNAGLQKGQILLITDDDKIEQAIDQAELPSAFQLSILGVGTQGGAPIKLAQGGFLKDASGNIVLAKLNSRALQKAAQNSGGIYQQITDTDADIERLSHYFDQTAKHSAALNNDLLLENWLEAGVWLMLPVLLLSALSFRRGLLTLLFIFLLPLPKNSYAFEWQDLWQTKQQQAQQEYLNGNYQQAAEQFTDPAWQAAARYKADQKLSEDEQMLPATTDTGYYNQGNVLAKSGQLEQAISAYDEALKLNPDNEDARYNKELVEKALEEEQQKQQQQDQDKNQQQQQDQKEQQEDQSGDQQDQQEQQKNQSGDQQDQQDQQDGQSEEQSEQQKPKSSADADDNKPQDPAAETEQEQNKESEQQQNAEARKQENAEQEQEKEPEATQASEENVQDSEQQQASEQWLKRIPDDPSGLLKRKFKYQYGQQKQQQNSGQQW</sequence>
<dbReference type="InterPro" id="IPR019734">
    <property type="entry name" value="TPR_rpt"/>
</dbReference>
<gene>
    <name evidence="5" type="ORF">AU255_17715</name>
</gene>
<dbReference type="AlphaFoldDB" id="A0A1V8M164"/>
<dbReference type="PANTHER" id="PTHR22550:SF14">
    <property type="entry name" value="VWFA DOMAIN-CONTAINING PROTEIN"/>
    <property type="match status" value="1"/>
</dbReference>
<dbReference type="Gene3D" id="3.40.50.410">
    <property type="entry name" value="von Willebrand factor, type A domain"/>
    <property type="match status" value="1"/>
</dbReference>
<reference evidence="5 6" key="1">
    <citation type="submission" date="2015-12" db="EMBL/GenBank/DDBJ databases">
        <authorList>
            <person name="Shamseldin A."/>
            <person name="Moawad H."/>
            <person name="Abd El-Rahim W.M."/>
            <person name="Sadowsky M.J."/>
        </authorList>
    </citation>
    <scope>NUCLEOTIDE SEQUENCE [LARGE SCALE GENOMIC DNA]</scope>
    <source>
        <strain evidence="5 6">WF1</strain>
    </source>
</reference>
<feature type="transmembrane region" description="Helical" evidence="3">
    <location>
        <begin position="12"/>
        <end position="28"/>
    </location>
</feature>